<protein>
    <submittedName>
        <fullName evidence="2">Uncharacterized protein</fullName>
    </submittedName>
</protein>
<proteinExistence type="predicted"/>
<evidence type="ECO:0000313" key="2">
    <source>
        <dbReference type="EMBL" id="KZV90444.1"/>
    </source>
</evidence>
<organism evidence="2 3">
    <name type="scientific">Exidia glandulosa HHB12029</name>
    <dbReference type="NCBI Taxonomy" id="1314781"/>
    <lineage>
        <taxon>Eukaryota</taxon>
        <taxon>Fungi</taxon>
        <taxon>Dikarya</taxon>
        <taxon>Basidiomycota</taxon>
        <taxon>Agaricomycotina</taxon>
        <taxon>Agaricomycetes</taxon>
        <taxon>Auriculariales</taxon>
        <taxon>Exidiaceae</taxon>
        <taxon>Exidia</taxon>
    </lineage>
</organism>
<dbReference type="Proteomes" id="UP000077266">
    <property type="component" value="Unassembled WGS sequence"/>
</dbReference>
<sequence>MCRPVYHFRLTRGLLLHRSLFYLFLPAATCTYPLLSGAPRRVWGAFCACPGPVAWLSAQITGPSAPSPQSFCASPHFGIVHLGRGCVVPYLHRSTCFDSPDSRRLIVSCPTSIALSCSRRVMPTCHVSASLSLSEVSCGTFCASSTPSSRLHAADSAHTNKRDRRPDCRQNRTRMCLACPQGHWLQRARRQCYKTARVRGTSRDYFSRLCGDLSRRRRLVACWFVLRQEGVLSRLHRGVYAAKLVHWSGESCISGQADRHRVGLGRCLHKHTSNARMRASRQRRARSQRAWNVLDRHGAYGPAVAMFPLGVKVPAVSAHDHARAVLH</sequence>
<name>A0A165GFK0_EXIGL</name>
<reference evidence="2 3" key="1">
    <citation type="journal article" date="2016" name="Mol. Biol. Evol.">
        <title>Comparative Genomics of Early-Diverging Mushroom-Forming Fungi Provides Insights into the Origins of Lignocellulose Decay Capabilities.</title>
        <authorList>
            <person name="Nagy L.G."/>
            <person name="Riley R."/>
            <person name="Tritt A."/>
            <person name="Adam C."/>
            <person name="Daum C."/>
            <person name="Floudas D."/>
            <person name="Sun H."/>
            <person name="Yadav J.S."/>
            <person name="Pangilinan J."/>
            <person name="Larsson K.H."/>
            <person name="Matsuura K."/>
            <person name="Barry K."/>
            <person name="Labutti K."/>
            <person name="Kuo R."/>
            <person name="Ohm R.A."/>
            <person name="Bhattacharya S.S."/>
            <person name="Shirouzu T."/>
            <person name="Yoshinaga Y."/>
            <person name="Martin F.M."/>
            <person name="Grigoriev I.V."/>
            <person name="Hibbett D.S."/>
        </authorList>
    </citation>
    <scope>NUCLEOTIDE SEQUENCE [LARGE SCALE GENOMIC DNA]</scope>
    <source>
        <strain evidence="2 3">HHB12029</strain>
    </source>
</reference>
<evidence type="ECO:0000256" key="1">
    <source>
        <dbReference type="SAM" id="Phobius"/>
    </source>
</evidence>
<feature type="transmembrane region" description="Helical" evidence="1">
    <location>
        <begin position="20"/>
        <end position="38"/>
    </location>
</feature>
<dbReference type="EMBL" id="KV426049">
    <property type="protein sequence ID" value="KZV90444.1"/>
    <property type="molecule type" value="Genomic_DNA"/>
</dbReference>
<accession>A0A165GFK0</accession>
<keyword evidence="1" id="KW-0472">Membrane</keyword>
<keyword evidence="1" id="KW-0812">Transmembrane</keyword>
<keyword evidence="3" id="KW-1185">Reference proteome</keyword>
<keyword evidence="1" id="KW-1133">Transmembrane helix</keyword>
<gene>
    <name evidence="2" type="ORF">EXIGLDRAFT_121324</name>
</gene>
<dbReference type="InParanoid" id="A0A165GFK0"/>
<dbReference type="AlphaFoldDB" id="A0A165GFK0"/>
<evidence type="ECO:0000313" key="3">
    <source>
        <dbReference type="Proteomes" id="UP000077266"/>
    </source>
</evidence>